<dbReference type="RefSeq" id="WP_111376073.1">
    <property type="nucleotide sequence ID" value="NZ_CP043612.1"/>
</dbReference>
<accession>A0A521FDZ2</accession>
<sequence length="238" mass="28016">MKNFILYFFFFFALQINSQSFEGKLEYVVNTTTLGDTLINGISKNNLIENLKKQGEIPVDTITYMFTSKGNFLNIYKYKDIEIINTYLQKNNLLYRFVDNSSIVSAVDVSIDLEEILGNEPIITKKEKKEMVGEINCSIVEVVWKTGVYRYYYAEGLLSVNPDLFKNYKYDQFYEFLKISHSLPIKLEKLVYNFYKSVYDLKAYNNEHIDEELFVLPKMKENKELGSMQLNKKIFIIK</sequence>
<dbReference type="AlphaFoldDB" id="A0A521FDZ2"/>
<dbReference type="OrthoDB" id="1377129at2"/>
<evidence type="ECO:0008006" key="3">
    <source>
        <dbReference type="Google" id="ProtNLM"/>
    </source>
</evidence>
<organism evidence="1 2">
    <name type="scientific">Flavobacterium nitrogenifigens</name>
    <dbReference type="NCBI Taxonomy" id="1617283"/>
    <lineage>
        <taxon>Bacteria</taxon>
        <taxon>Pseudomonadati</taxon>
        <taxon>Bacteroidota</taxon>
        <taxon>Flavobacteriia</taxon>
        <taxon>Flavobacteriales</taxon>
        <taxon>Flavobacteriaceae</taxon>
        <taxon>Flavobacterium</taxon>
    </lineage>
</organism>
<evidence type="ECO:0000313" key="2">
    <source>
        <dbReference type="Proteomes" id="UP000319267"/>
    </source>
</evidence>
<protein>
    <recommendedName>
        <fullName evidence="3">DUF4412 domain-containing protein</fullName>
    </recommendedName>
</protein>
<reference evidence="1 2" key="1">
    <citation type="submission" date="2017-05" db="EMBL/GenBank/DDBJ databases">
        <authorList>
            <person name="Varghese N."/>
            <person name="Submissions S."/>
        </authorList>
    </citation>
    <scope>NUCLEOTIDE SEQUENCE [LARGE SCALE GENOMIC DNA]</scope>
    <source>
        <strain evidence="1 2">DSM 29982</strain>
    </source>
</reference>
<dbReference type="EMBL" id="FXTQ01000010">
    <property type="protein sequence ID" value="SMO94418.1"/>
    <property type="molecule type" value="Genomic_DNA"/>
</dbReference>
<keyword evidence="2" id="KW-1185">Reference proteome</keyword>
<proteinExistence type="predicted"/>
<dbReference type="Proteomes" id="UP000319267">
    <property type="component" value="Unassembled WGS sequence"/>
</dbReference>
<evidence type="ECO:0000313" key="1">
    <source>
        <dbReference type="EMBL" id="SMO94418.1"/>
    </source>
</evidence>
<name>A0A521FDZ2_9FLAO</name>
<gene>
    <name evidence="1" type="ORF">SAMN06265220_11031</name>
</gene>